<dbReference type="GO" id="GO:0006886">
    <property type="term" value="P:intracellular protein transport"/>
    <property type="evidence" value="ECO:0007669"/>
    <property type="project" value="InterPro"/>
</dbReference>
<dbReference type="InterPro" id="IPR048320">
    <property type="entry name" value="COG3_N"/>
</dbReference>
<evidence type="ECO:0000256" key="4">
    <source>
        <dbReference type="ARBA" id="ARBA00022448"/>
    </source>
</evidence>
<evidence type="ECO:0000256" key="1">
    <source>
        <dbReference type="ARBA" id="ARBA00004395"/>
    </source>
</evidence>
<dbReference type="Pfam" id="PF04136">
    <property type="entry name" value="COG3_N"/>
    <property type="match status" value="1"/>
</dbReference>
<dbReference type="GO" id="GO:0000139">
    <property type="term" value="C:Golgi membrane"/>
    <property type="evidence" value="ECO:0007669"/>
    <property type="project" value="UniProtKB-SubCell"/>
</dbReference>
<evidence type="ECO:0000256" key="5">
    <source>
        <dbReference type="ARBA" id="ARBA00022927"/>
    </source>
</evidence>
<dbReference type="GO" id="GO:0007030">
    <property type="term" value="P:Golgi organization"/>
    <property type="evidence" value="ECO:0007669"/>
    <property type="project" value="TreeGrafter"/>
</dbReference>
<evidence type="ECO:0000259" key="10">
    <source>
        <dbReference type="Pfam" id="PF04136"/>
    </source>
</evidence>
<dbReference type="GO" id="GO:0006891">
    <property type="term" value="P:intra-Golgi vesicle-mediated transport"/>
    <property type="evidence" value="ECO:0007669"/>
    <property type="project" value="TreeGrafter"/>
</dbReference>
<dbReference type="GO" id="GO:0006914">
    <property type="term" value="P:autophagy"/>
    <property type="evidence" value="ECO:0007669"/>
    <property type="project" value="TreeGrafter"/>
</dbReference>
<evidence type="ECO:0000256" key="3">
    <source>
        <dbReference type="ARBA" id="ARBA00020976"/>
    </source>
</evidence>
<comment type="similarity">
    <text evidence="2">Belongs to the COG3 family.</text>
</comment>
<dbReference type="OrthoDB" id="296793at2759"/>
<dbReference type="GO" id="GO:0017119">
    <property type="term" value="C:Golgi transport complex"/>
    <property type="evidence" value="ECO:0007669"/>
    <property type="project" value="TreeGrafter"/>
</dbReference>
<dbReference type="GO" id="GO:0005801">
    <property type="term" value="C:cis-Golgi network"/>
    <property type="evidence" value="ECO:0007669"/>
    <property type="project" value="InterPro"/>
</dbReference>
<reference evidence="12 13" key="1">
    <citation type="journal article" date="2018" name="Nat. Ecol. Evol.">
        <title>Pezizomycetes genomes reveal the molecular basis of ectomycorrhizal truffle lifestyle.</title>
        <authorList>
            <person name="Murat C."/>
            <person name="Payen T."/>
            <person name="Noel B."/>
            <person name="Kuo A."/>
            <person name="Morin E."/>
            <person name="Chen J."/>
            <person name="Kohler A."/>
            <person name="Krizsan K."/>
            <person name="Balestrini R."/>
            <person name="Da Silva C."/>
            <person name="Montanini B."/>
            <person name="Hainaut M."/>
            <person name="Levati E."/>
            <person name="Barry K.W."/>
            <person name="Belfiori B."/>
            <person name="Cichocki N."/>
            <person name="Clum A."/>
            <person name="Dockter R.B."/>
            <person name="Fauchery L."/>
            <person name="Guy J."/>
            <person name="Iotti M."/>
            <person name="Le Tacon F."/>
            <person name="Lindquist E.A."/>
            <person name="Lipzen A."/>
            <person name="Malagnac F."/>
            <person name="Mello A."/>
            <person name="Molinier V."/>
            <person name="Miyauchi S."/>
            <person name="Poulain J."/>
            <person name="Riccioni C."/>
            <person name="Rubini A."/>
            <person name="Sitrit Y."/>
            <person name="Splivallo R."/>
            <person name="Traeger S."/>
            <person name="Wang M."/>
            <person name="Zifcakova L."/>
            <person name="Wipf D."/>
            <person name="Zambonelli A."/>
            <person name="Paolocci F."/>
            <person name="Nowrousian M."/>
            <person name="Ottonello S."/>
            <person name="Baldrian P."/>
            <person name="Spatafora J.W."/>
            <person name="Henrissat B."/>
            <person name="Nagy L.G."/>
            <person name="Aury J.M."/>
            <person name="Wincker P."/>
            <person name="Grigoriev I.V."/>
            <person name="Bonfante P."/>
            <person name="Martin F.M."/>
        </authorList>
    </citation>
    <scope>NUCLEOTIDE SEQUENCE [LARGE SCALE GENOMIC DNA]</scope>
    <source>
        <strain evidence="12 13">RN42</strain>
    </source>
</reference>
<accession>A0A3N4IG15</accession>
<keyword evidence="13" id="KW-1185">Reference proteome</keyword>
<keyword evidence="7" id="KW-0472">Membrane</keyword>
<feature type="domain" description="Conserved oligomeric Golgi complex subunit 3 N-terminal" evidence="10">
    <location>
        <begin position="144"/>
        <end position="286"/>
    </location>
</feature>
<dbReference type="InterPro" id="IPR007265">
    <property type="entry name" value="COG_su3"/>
</dbReference>
<dbReference type="EMBL" id="ML119657">
    <property type="protein sequence ID" value="RPA84759.1"/>
    <property type="molecule type" value="Genomic_DNA"/>
</dbReference>
<protein>
    <recommendedName>
        <fullName evidence="3">Conserved oligomeric Golgi complex subunit 3</fullName>
    </recommendedName>
    <alternativeName>
        <fullName evidence="8">Component of oligomeric Golgi complex 3</fullName>
    </alternativeName>
</protein>
<name>A0A3N4IG15_ASCIM</name>
<keyword evidence="4" id="KW-0813">Transport</keyword>
<dbReference type="PANTHER" id="PTHR13302:SF8">
    <property type="entry name" value="CONSERVED OLIGOMERIC GOLGI COMPLEX SUBUNIT 3"/>
    <property type="match status" value="1"/>
</dbReference>
<gene>
    <name evidence="12" type="ORF">BJ508DRAFT_374091</name>
</gene>
<evidence type="ECO:0000313" key="12">
    <source>
        <dbReference type="EMBL" id="RPA84759.1"/>
    </source>
</evidence>
<dbReference type="AlphaFoldDB" id="A0A3N4IG15"/>
<evidence type="ECO:0000256" key="7">
    <source>
        <dbReference type="ARBA" id="ARBA00023136"/>
    </source>
</evidence>
<feature type="region of interest" description="Disordered" evidence="9">
    <location>
        <begin position="33"/>
        <end position="87"/>
    </location>
</feature>
<keyword evidence="5" id="KW-0653">Protein transport</keyword>
<evidence type="ECO:0000256" key="6">
    <source>
        <dbReference type="ARBA" id="ARBA00023034"/>
    </source>
</evidence>
<comment type="subcellular location">
    <subcellularLocation>
        <location evidence="1">Golgi apparatus membrane</location>
        <topology evidence="1">Peripheral membrane protein</topology>
    </subcellularLocation>
</comment>
<evidence type="ECO:0000256" key="9">
    <source>
        <dbReference type="SAM" id="MobiDB-lite"/>
    </source>
</evidence>
<dbReference type="Proteomes" id="UP000275078">
    <property type="component" value="Unassembled WGS sequence"/>
</dbReference>
<dbReference type="InterPro" id="IPR048685">
    <property type="entry name" value="COG3_C"/>
</dbReference>
<evidence type="ECO:0000313" key="13">
    <source>
        <dbReference type="Proteomes" id="UP000275078"/>
    </source>
</evidence>
<dbReference type="STRING" id="1160509.A0A3N4IG15"/>
<organism evidence="12 13">
    <name type="scientific">Ascobolus immersus RN42</name>
    <dbReference type="NCBI Taxonomy" id="1160509"/>
    <lineage>
        <taxon>Eukaryota</taxon>
        <taxon>Fungi</taxon>
        <taxon>Dikarya</taxon>
        <taxon>Ascomycota</taxon>
        <taxon>Pezizomycotina</taxon>
        <taxon>Pezizomycetes</taxon>
        <taxon>Pezizales</taxon>
        <taxon>Ascobolaceae</taxon>
        <taxon>Ascobolus</taxon>
    </lineage>
</organism>
<feature type="compositionally biased region" description="Polar residues" evidence="9">
    <location>
        <begin position="63"/>
        <end position="87"/>
    </location>
</feature>
<dbReference type="Pfam" id="PF20671">
    <property type="entry name" value="COG3_C"/>
    <property type="match status" value="1"/>
</dbReference>
<feature type="region of interest" description="Disordered" evidence="9">
    <location>
        <begin position="807"/>
        <end position="830"/>
    </location>
</feature>
<dbReference type="PANTHER" id="PTHR13302">
    <property type="entry name" value="CONSERVED OLIGOMERIC GOLGI COMPLEX COMPONENT 3"/>
    <property type="match status" value="1"/>
</dbReference>
<keyword evidence="6" id="KW-0333">Golgi apparatus</keyword>
<proteinExistence type="inferred from homology"/>
<sequence>MFDDHWYQHTTNSSQSQAASVLSAKSIAETASNATRAATNAPKRKATIPGPPRPDIPKRSTSFEDLSCQNTPRTSTIHRASSPTTPSISRLRLTHSQEDIRELSKVRTVERTQQITSQLDFSLWYGQVEGDVRNASLDEFEAMQSVLQTYVSTCDSMLHETDAGLSVLSSLEASFSTVRSHTSSFQAQCEDLIAEDQRLQMLQENIAEGLWPFNQLDGIVRKLHKPGVDFVRTEAFVEMLSTLDRCISFCIKHPDFSDTPSYASRFRQCMTRALTLIRVYFVNSIKDSVADIEKRLASLKTPSDSTRAALLHSKFRANATELRKLTAEIEKRCSHEEYRNILRECYSNFTSVRQRLIIPIVQSKLSQISTSNSDLVSFARTGVSYIRTVCTDESELWRAFFVGGDIERFTFLQTIFAPFNDTIKPRIARTTALKEICELCTLLQTTYQREQDEGDPNHFDHLHPQVEFGGLVQSTMQDTHLKIVECVKATVREQITAFAPSQDDLDYPAKLKQLPSGKPGNSDSLSATAVESDDVASILDGSDMNTQAVFAGWYPTLRRTVWLLSRIYRLVNPTIFSDLAHQLVHACMGSLMKASGRIKSDTGPVDGQLFLIKHLLILKEQMIAFDIEYVQPQAQFAKKDEGTASVTGRLTETLWNFYEKGSLFGKLVGSATVGDVVDAKLELDNRLRMVITEFCTYYSSKITEYLQDSPSISLHPKAQEPMQTIEDNCQRFIPELREQLSAYIPEQRTRDALVGAVQDQVIEAYSKFVERMVKNEKRTVPLDKLWDIGVFVEWAHDTFGVRGYYTESPDARSEVGSESGGSIGGSVRSA</sequence>
<evidence type="ECO:0000256" key="2">
    <source>
        <dbReference type="ARBA" id="ARBA00009936"/>
    </source>
</evidence>
<evidence type="ECO:0000259" key="11">
    <source>
        <dbReference type="Pfam" id="PF20671"/>
    </source>
</evidence>
<evidence type="ECO:0000256" key="8">
    <source>
        <dbReference type="ARBA" id="ARBA00031339"/>
    </source>
</evidence>
<feature type="domain" description="Conserved oligomeric Golgi complex subunit 3 C-terminal" evidence="11">
    <location>
        <begin position="309"/>
        <end position="635"/>
    </location>
</feature>